<dbReference type="EMBL" id="CP013747">
    <property type="protein sequence ID" value="ALV42183.1"/>
    <property type="molecule type" value="Genomic_DNA"/>
</dbReference>
<evidence type="ECO:0000313" key="3">
    <source>
        <dbReference type="Proteomes" id="UP000065151"/>
    </source>
</evidence>
<reference evidence="2 3" key="1">
    <citation type="submission" date="2015-12" db="EMBL/GenBank/DDBJ databases">
        <authorList>
            <person name="Shamseldin A."/>
            <person name="Moawad H."/>
            <person name="Abd El-Rahim W.M."/>
            <person name="Sadowsky M.J."/>
        </authorList>
    </citation>
    <scope>NUCLEOTIDE SEQUENCE [LARGE SCALE GENOMIC DNA]</scope>
    <source>
        <strain evidence="2 3">Ar51</strain>
    </source>
</reference>
<dbReference type="AlphaFoldDB" id="A0A0U3FTI7"/>
<gene>
    <name evidence="2" type="ORF">AU252_14360</name>
</gene>
<feature type="domain" description="Endoribonuclease L-PSP/chorismate mutase-like" evidence="1">
    <location>
        <begin position="20"/>
        <end position="175"/>
    </location>
</feature>
<dbReference type="RefSeq" id="WP_058931305.1">
    <property type="nucleotide sequence ID" value="NZ_CP013747.1"/>
</dbReference>
<organism evidence="2">
    <name type="scientific">Pseudarthrobacter sulfonivorans</name>
    <dbReference type="NCBI Taxonomy" id="121292"/>
    <lineage>
        <taxon>Bacteria</taxon>
        <taxon>Bacillati</taxon>
        <taxon>Actinomycetota</taxon>
        <taxon>Actinomycetes</taxon>
        <taxon>Micrococcales</taxon>
        <taxon>Micrococcaceae</taxon>
        <taxon>Pseudarthrobacter</taxon>
    </lineage>
</organism>
<accession>A0A0U3FTI7</accession>
<dbReference type="PANTHER" id="PTHR43760">
    <property type="entry name" value="ENDORIBONUCLEASE-RELATED"/>
    <property type="match status" value="1"/>
</dbReference>
<dbReference type="STRING" id="121292.AU252_14360"/>
<evidence type="ECO:0000313" key="2">
    <source>
        <dbReference type="EMBL" id="ALV42183.1"/>
    </source>
</evidence>
<dbReference type="PANTHER" id="PTHR43760:SF1">
    <property type="entry name" value="ENDORIBONUCLEASE L-PSP_CHORISMATE MUTASE-LIKE DOMAIN-CONTAINING PROTEIN"/>
    <property type="match status" value="1"/>
</dbReference>
<dbReference type="InterPro" id="IPR035959">
    <property type="entry name" value="RutC-like_sf"/>
</dbReference>
<dbReference type="Gene3D" id="3.30.1330.40">
    <property type="entry name" value="RutC-like"/>
    <property type="match status" value="1"/>
</dbReference>
<dbReference type="Proteomes" id="UP000065151">
    <property type="component" value="Chromosome"/>
</dbReference>
<dbReference type="Pfam" id="PF14588">
    <property type="entry name" value="YjgF_endoribonc"/>
    <property type="match status" value="1"/>
</dbReference>
<dbReference type="KEGG" id="psul:AU252_14360"/>
<dbReference type="SUPFAM" id="SSF55298">
    <property type="entry name" value="YjgF-like"/>
    <property type="match status" value="1"/>
</dbReference>
<dbReference type="CDD" id="cd02199">
    <property type="entry name" value="YjgF_YER057c_UK114_like_1"/>
    <property type="match status" value="1"/>
</dbReference>
<evidence type="ECO:0000259" key="1">
    <source>
        <dbReference type="Pfam" id="PF14588"/>
    </source>
</evidence>
<proteinExistence type="predicted"/>
<sequence>MSTPAETTSGAETAPISAVEQRLAELGLTLPEVAAPVAAYVPAVITGSHVYTSGQLPFINGKLEATGKVSTGTEGASDEPTVSPEDAKAYAAVCAINALAAIKSVIGDLDRITRIVKVVGFVSSDPAFTGQPGVINGASELLGQVFGDAGQHARSAVGVSVLPLDSPVEVELIAEFS</sequence>
<name>A0A0U3FTI7_9MICC</name>
<dbReference type="InterPro" id="IPR013813">
    <property type="entry name" value="Endoribo_LPSP/chorism_mut-like"/>
</dbReference>
<protein>
    <submittedName>
        <fullName evidence="2">LysR family transcriptional regulator</fullName>
    </submittedName>
</protein>